<gene>
    <name evidence="3" type="ORF">Ahy_A01g003566</name>
</gene>
<keyword evidence="2" id="KW-0812">Transmembrane</keyword>
<sequence>MVPRHILDDESSVSVLTWLEYATLATTTTLYPMWSLYLYLTLTLFAPSFFTSFARSQQLHRSYPRHLQRPQELEEAGAFIQQAPRFGSSILRFEKSGLIVVDISNNKLRGTLPWFMVWMPLLLALSLENKMLSGMMPRKKKEEKKRRRNNKKRKKKKKKEEEISFADGSKNVTVK</sequence>
<feature type="compositionally biased region" description="Basic residues" evidence="1">
    <location>
        <begin position="137"/>
        <end position="158"/>
    </location>
</feature>
<keyword evidence="4" id="KW-1185">Reference proteome</keyword>
<organism evidence="3 4">
    <name type="scientific">Arachis hypogaea</name>
    <name type="common">Peanut</name>
    <dbReference type="NCBI Taxonomy" id="3818"/>
    <lineage>
        <taxon>Eukaryota</taxon>
        <taxon>Viridiplantae</taxon>
        <taxon>Streptophyta</taxon>
        <taxon>Embryophyta</taxon>
        <taxon>Tracheophyta</taxon>
        <taxon>Spermatophyta</taxon>
        <taxon>Magnoliopsida</taxon>
        <taxon>eudicotyledons</taxon>
        <taxon>Gunneridae</taxon>
        <taxon>Pentapetalae</taxon>
        <taxon>rosids</taxon>
        <taxon>fabids</taxon>
        <taxon>Fabales</taxon>
        <taxon>Fabaceae</taxon>
        <taxon>Papilionoideae</taxon>
        <taxon>50 kb inversion clade</taxon>
        <taxon>dalbergioids sensu lato</taxon>
        <taxon>Dalbergieae</taxon>
        <taxon>Pterocarpus clade</taxon>
        <taxon>Arachis</taxon>
    </lineage>
</organism>
<dbReference type="Proteomes" id="UP000289738">
    <property type="component" value="Chromosome A01"/>
</dbReference>
<comment type="caution">
    <text evidence="3">The sequence shown here is derived from an EMBL/GenBank/DDBJ whole genome shotgun (WGS) entry which is preliminary data.</text>
</comment>
<evidence type="ECO:0000313" key="4">
    <source>
        <dbReference type="Proteomes" id="UP000289738"/>
    </source>
</evidence>
<reference evidence="3 4" key="1">
    <citation type="submission" date="2019-01" db="EMBL/GenBank/DDBJ databases">
        <title>Sequencing of cultivated peanut Arachis hypogaea provides insights into genome evolution and oil improvement.</title>
        <authorList>
            <person name="Chen X."/>
        </authorList>
    </citation>
    <scope>NUCLEOTIDE SEQUENCE [LARGE SCALE GENOMIC DNA]</scope>
    <source>
        <strain evidence="4">cv. Fuhuasheng</strain>
        <tissue evidence="3">Leaves</tissue>
    </source>
</reference>
<evidence type="ECO:0000313" key="3">
    <source>
        <dbReference type="EMBL" id="RYR78707.1"/>
    </source>
</evidence>
<name>A0A445ETQ6_ARAHY</name>
<proteinExistence type="predicted"/>
<keyword evidence="2" id="KW-1133">Transmembrane helix</keyword>
<dbReference type="AlphaFoldDB" id="A0A445ETQ6"/>
<evidence type="ECO:0000256" key="2">
    <source>
        <dbReference type="SAM" id="Phobius"/>
    </source>
</evidence>
<accession>A0A445ETQ6</accession>
<feature type="transmembrane region" description="Helical" evidence="2">
    <location>
        <begin position="36"/>
        <end position="54"/>
    </location>
</feature>
<dbReference type="EMBL" id="SDMP01000001">
    <property type="protein sequence ID" value="RYR78707.1"/>
    <property type="molecule type" value="Genomic_DNA"/>
</dbReference>
<evidence type="ECO:0000256" key="1">
    <source>
        <dbReference type="SAM" id="MobiDB-lite"/>
    </source>
</evidence>
<feature type="region of interest" description="Disordered" evidence="1">
    <location>
        <begin position="135"/>
        <end position="175"/>
    </location>
</feature>
<protein>
    <submittedName>
        <fullName evidence="3">Uncharacterized protein</fullName>
    </submittedName>
</protein>
<keyword evidence="2" id="KW-0472">Membrane</keyword>